<reference evidence="10" key="2">
    <citation type="submission" date="2020-10" db="UniProtKB">
        <authorList>
            <consortium name="WormBaseParasite"/>
        </authorList>
    </citation>
    <scope>IDENTIFICATION</scope>
</reference>
<feature type="active site" description="Charge relay system" evidence="5">
    <location>
        <position position="341"/>
    </location>
</feature>
<dbReference type="PANTHER" id="PTHR43806:SF7">
    <property type="entry name" value="MEMBRANE-BOUND TRANSCRIPTION FACTOR SITE-1 PROTEASE"/>
    <property type="match status" value="1"/>
</dbReference>
<organism evidence="9 10">
    <name type="scientific">Panagrellus redivivus</name>
    <name type="common">Microworm</name>
    <dbReference type="NCBI Taxonomy" id="6233"/>
    <lineage>
        <taxon>Eukaryota</taxon>
        <taxon>Metazoa</taxon>
        <taxon>Ecdysozoa</taxon>
        <taxon>Nematoda</taxon>
        <taxon>Chromadorea</taxon>
        <taxon>Rhabditida</taxon>
        <taxon>Tylenchina</taxon>
        <taxon>Panagrolaimomorpha</taxon>
        <taxon>Panagrolaimoidea</taxon>
        <taxon>Panagrolaimidae</taxon>
        <taxon>Panagrellus</taxon>
    </lineage>
</organism>
<dbReference type="InterPro" id="IPR036852">
    <property type="entry name" value="Peptidase_S8/S53_dom_sf"/>
</dbReference>
<dbReference type="PRINTS" id="PR00723">
    <property type="entry name" value="SUBTILISIN"/>
</dbReference>
<dbReference type="PROSITE" id="PS00137">
    <property type="entry name" value="SUBTILASE_HIS"/>
    <property type="match status" value="1"/>
</dbReference>
<keyword evidence="3 5" id="KW-0378">Hydrolase</keyword>
<feature type="chain" id="PRO_5028817490" evidence="6">
    <location>
        <begin position="19"/>
        <end position="492"/>
    </location>
</feature>
<feature type="domain" description="MBTPS1 third" evidence="8">
    <location>
        <begin position="413"/>
        <end position="469"/>
    </location>
</feature>
<dbReference type="PANTHER" id="PTHR43806">
    <property type="entry name" value="PEPTIDASE S8"/>
    <property type="match status" value="1"/>
</dbReference>
<name>A0A7E4VPF7_PANRE</name>
<dbReference type="InterPro" id="IPR015500">
    <property type="entry name" value="Peptidase_S8_subtilisin-rel"/>
</dbReference>
<dbReference type="GO" id="GO:0004252">
    <property type="term" value="F:serine-type endopeptidase activity"/>
    <property type="evidence" value="ECO:0007669"/>
    <property type="project" value="UniProtKB-UniRule"/>
</dbReference>
<evidence type="ECO:0000256" key="5">
    <source>
        <dbReference type="PROSITE-ProRule" id="PRU01240"/>
    </source>
</evidence>
<evidence type="ECO:0000313" key="10">
    <source>
        <dbReference type="WBParaSite" id="Pan_g23308.t1"/>
    </source>
</evidence>
<reference evidence="9" key="1">
    <citation type="journal article" date="2013" name="Genetics">
        <title>The draft genome and transcriptome of Panagrellus redivivus are shaped by the harsh demands of a free-living lifestyle.</title>
        <authorList>
            <person name="Srinivasan J."/>
            <person name="Dillman A.R."/>
            <person name="Macchietto M.G."/>
            <person name="Heikkinen L."/>
            <person name="Lakso M."/>
            <person name="Fracchia K.M."/>
            <person name="Antoshechkin I."/>
            <person name="Mortazavi A."/>
            <person name="Wong G."/>
            <person name="Sternberg P.W."/>
        </authorList>
    </citation>
    <scope>NUCLEOTIDE SEQUENCE [LARGE SCALE GENOMIC DNA]</scope>
    <source>
        <strain evidence="9">MT8872</strain>
    </source>
</reference>
<dbReference type="GO" id="GO:0005794">
    <property type="term" value="C:Golgi apparatus"/>
    <property type="evidence" value="ECO:0007669"/>
    <property type="project" value="TreeGrafter"/>
</dbReference>
<feature type="signal peptide" evidence="6">
    <location>
        <begin position="1"/>
        <end position="18"/>
    </location>
</feature>
<dbReference type="PROSITE" id="PS00138">
    <property type="entry name" value="SUBTILASE_SER"/>
    <property type="match status" value="1"/>
</dbReference>
<feature type="domain" description="Peptidase S8/S53" evidence="7">
    <location>
        <begin position="135"/>
        <end position="392"/>
    </location>
</feature>
<dbReference type="Proteomes" id="UP000492821">
    <property type="component" value="Unassembled WGS sequence"/>
</dbReference>
<dbReference type="AlphaFoldDB" id="A0A7E4VPF7"/>
<dbReference type="InterPro" id="IPR023828">
    <property type="entry name" value="Peptidase_S8_Ser-AS"/>
</dbReference>
<evidence type="ECO:0000313" key="9">
    <source>
        <dbReference type="Proteomes" id="UP000492821"/>
    </source>
</evidence>
<dbReference type="PROSITE" id="PS51892">
    <property type="entry name" value="SUBTILASE"/>
    <property type="match status" value="1"/>
</dbReference>
<protein>
    <submittedName>
        <fullName evidence="10">Peptidase_S8 domain-containing protein</fullName>
    </submittedName>
</protein>
<dbReference type="WBParaSite" id="Pan_g23308.t1">
    <property type="protein sequence ID" value="Pan_g23308.t1"/>
    <property type="gene ID" value="Pan_g23308"/>
</dbReference>
<keyword evidence="2 5" id="KW-0645">Protease</keyword>
<dbReference type="Pfam" id="PF00082">
    <property type="entry name" value="Peptidase_S8"/>
    <property type="match status" value="1"/>
</dbReference>
<dbReference type="GO" id="GO:0006508">
    <property type="term" value="P:proteolysis"/>
    <property type="evidence" value="ECO:0007669"/>
    <property type="project" value="UniProtKB-KW"/>
</dbReference>
<sequence length="492" mass="54060">MLFLLIFVVTLLQTGVTAQNLQTESNSLLISYDGYYDTPTRKAILEEAQPQIIGRYIIEKRNNLFSDFDLIHGACLEASRFLAHKRIVKVSENHVQHFRQPLATSFDSRTSKHLDIRQITDLLRADRLWANGFTGKGIDVAVFDTGLTRRRAFFRNVKDVRDFTNDGNPADKVGHGTFVAGLIASSRKSCSGIAPRANLHIYKVFTKDQVSSTAWFLDAFNAALQANVNIINLSIGGPDFTDQPFMDKVREVTAAGIIIVSAIGNDGPAYGTLNNPADQGDVIGVGGINIEDHVSRFSSRGMTTWELPSGYGRVKPDLVAYGVQVFGAAINGGCRVLSGTSVAAPVVTGALALILSSVPPENRRNVAMIKQILLEGAKRLETPTNMFEQGAGRLDLPSSFYHIQKYSPKISIFPSYIDYLECPYMWPWCSQPVYHTGLPVIFNLTLYNGFGTNGEIIESPVFEALESDNAGMRRGYPRGFPPGDIPGDIPIF</sequence>
<evidence type="ECO:0000256" key="4">
    <source>
        <dbReference type="ARBA" id="ARBA00022825"/>
    </source>
</evidence>
<dbReference type="Gene3D" id="3.40.50.200">
    <property type="entry name" value="Peptidase S8/S53 domain"/>
    <property type="match status" value="1"/>
</dbReference>
<accession>A0A7E4VPF7</accession>
<evidence type="ECO:0000256" key="3">
    <source>
        <dbReference type="ARBA" id="ARBA00022801"/>
    </source>
</evidence>
<dbReference type="InterPro" id="IPR022398">
    <property type="entry name" value="Peptidase_S8_His-AS"/>
</dbReference>
<keyword evidence="6" id="KW-0732">Signal</keyword>
<evidence type="ECO:0000256" key="2">
    <source>
        <dbReference type="ARBA" id="ARBA00022670"/>
    </source>
</evidence>
<dbReference type="InterPro" id="IPR000209">
    <property type="entry name" value="Peptidase_S8/S53_dom"/>
</dbReference>
<dbReference type="InterPro" id="IPR050131">
    <property type="entry name" value="Peptidase_S8_subtilisin-like"/>
</dbReference>
<dbReference type="InterPro" id="IPR057060">
    <property type="entry name" value="MBTPS1_3rd"/>
</dbReference>
<evidence type="ECO:0000256" key="1">
    <source>
        <dbReference type="ARBA" id="ARBA00011073"/>
    </source>
</evidence>
<dbReference type="SUPFAM" id="SSF52743">
    <property type="entry name" value="Subtilisin-like"/>
    <property type="match status" value="1"/>
</dbReference>
<dbReference type="Pfam" id="PF23094">
    <property type="entry name" value="MBTPS1_3rd"/>
    <property type="match status" value="1"/>
</dbReference>
<evidence type="ECO:0000256" key="6">
    <source>
        <dbReference type="SAM" id="SignalP"/>
    </source>
</evidence>
<keyword evidence="4 5" id="KW-0720">Serine protease</keyword>
<proteinExistence type="inferred from homology"/>
<feature type="active site" description="Charge relay system" evidence="5">
    <location>
        <position position="175"/>
    </location>
</feature>
<evidence type="ECO:0000259" key="7">
    <source>
        <dbReference type="Pfam" id="PF00082"/>
    </source>
</evidence>
<keyword evidence="9" id="KW-1185">Reference proteome</keyword>
<comment type="similarity">
    <text evidence="1 5">Belongs to the peptidase S8 family.</text>
</comment>
<evidence type="ECO:0000259" key="8">
    <source>
        <dbReference type="Pfam" id="PF23094"/>
    </source>
</evidence>
<feature type="active site" description="Charge relay system" evidence="5">
    <location>
        <position position="144"/>
    </location>
</feature>